<feature type="transmembrane region" description="Helical" evidence="9">
    <location>
        <begin position="237"/>
        <end position="257"/>
    </location>
</feature>
<evidence type="ECO:0000256" key="10">
    <source>
        <dbReference type="SAM" id="MobiDB-lite"/>
    </source>
</evidence>
<organism evidence="11 12">
    <name type="scientific">Cyphellophora europaea (strain CBS 101466)</name>
    <name type="common">Phialophora europaea</name>
    <dbReference type="NCBI Taxonomy" id="1220924"/>
    <lineage>
        <taxon>Eukaryota</taxon>
        <taxon>Fungi</taxon>
        <taxon>Dikarya</taxon>
        <taxon>Ascomycota</taxon>
        <taxon>Pezizomycotina</taxon>
        <taxon>Eurotiomycetes</taxon>
        <taxon>Chaetothyriomycetidae</taxon>
        <taxon>Chaetothyriales</taxon>
        <taxon>Cyphellophoraceae</taxon>
        <taxon>Cyphellophora</taxon>
    </lineage>
</organism>
<dbReference type="OrthoDB" id="42657at2759"/>
<sequence>MSVANAGQIAAATSAAAEDAHRGSITSLYGQNPEDPHAVTTEESEEDHPTAPDQHDPGLIATKKEIWLYYSYYVGNNGLTLFNFAPTLFQDLLYIAAGDSGVLRFLGRDRTINSIVLLANGISFAIQVVLFLILGSLADYGSWRPWILIFWSVVAWGLGFGWLGVHTENKWPVATGLYMIGLIAYQMCFTFWFAAFPGLARNTPEMREKAREYEAGEIDRDQYDFHDMMQRNRISNVAFIMQSAGEIIILAILIGILKALHVEASDANNLWGLSVLIAYATGWWILLGVPWFIAEKRRPGQKVPAGMNLVSVGFWTLWRAITQIWRLKQSLIYLIGFFVLSDSLNTTVTVVATLQNSVVSYSALTLNYLFIVGIAAQLAGIFGFWTVQKRFGLSTKTMFDAVMLGIVLLDGWGMIGIWTQKFGFHHEWEFWVYQVWYGLFVCPWYSYSQIMISEVTPRGKEFLFFALFSIMGKTSAFIGPIVSSAIIDADTTATRAGNESLPFYFLFGLSVVSMMLLYFFVDLKKSRIEQDKFLEEERKAKERKASIVSLGRASDAVGSETPEESIVKKEDIKT</sequence>
<feature type="region of interest" description="Disordered" evidence="10">
    <location>
        <begin position="14"/>
        <end position="57"/>
    </location>
</feature>
<dbReference type="EMBL" id="KB822718">
    <property type="protein sequence ID" value="ETN43107.1"/>
    <property type="molecule type" value="Genomic_DNA"/>
</dbReference>
<accession>W2S337</accession>
<dbReference type="VEuPathDB" id="FungiDB:HMPREF1541_02265"/>
<dbReference type="eggNOG" id="ENOG502QTJZ">
    <property type="taxonomic scope" value="Eukaryota"/>
</dbReference>
<keyword evidence="4 9" id="KW-0812">Transmembrane</keyword>
<evidence type="ECO:0000256" key="8">
    <source>
        <dbReference type="ARBA" id="ARBA00024801"/>
    </source>
</evidence>
<evidence type="ECO:0000256" key="3">
    <source>
        <dbReference type="ARBA" id="ARBA00022448"/>
    </source>
</evidence>
<feature type="transmembrane region" description="Helical" evidence="9">
    <location>
        <begin position="146"/>
        <end position="165"/>
    </location>
</feature>
<feature type="compositionally biased region" description="Basic and acidic residues" evidence="10">
    <location>
        <begin position="47"/>
        <end position="57"/>
    </location>
</feature>
<dbReference type="GO" id="GO:0005774">
    <property type="term" value="C:vacuolar membrane"/>
    <property type="evidence" value="ECO:0007669"/>
    <property type="project" value="UniProtKB-SubCell"/>
</dbReference>
<evidence type="ECO:0000256" key="2">
    <source>
        <dbReference type="ARBA" id="ARBA00006978"/>
    </source>
</evidence>
<gene>
    <name evidence="11" type="ORF">HMPREF1541_02265</name>
</gene>
<evidence type="ECO:0000313" key="12">
    <source>
        <dbReference type="Proteomes" id="UP000030752"/>
    </source>
</evidence>
<feature type="transmembrane region" description="Helical" evidence="9">
    <location>
        <begin position="462"/>
        <end position="483"/>
    </location>
</feature>
<feature type="transmembrane region" description="Helical" evidence="9">
    <location>
        <begin position="112"/>
        <end position="134"/>
    </location>
</feature>
<evidence type="ECO:0000256" key="6">
    <source>
        <dbReference type="ARBA" id="ARBA00023006"/>
    </source>
</evidence>
<keyword evidence="5 9" id="KW-1133">Transmembrane helix</keyword>
<name>W2S337_CYPE1</name>
<feature type="transmembrane region" description="Helical" evidence="9">
    <location>
        <begin position="430"/>
        <end position="450"/>
    </location>
</feature>
<dbReference type="GeneID" id="19969604"/>
<comment type="function">
    <text evidence="8 9">Vacuolar effluxer which mediate the efflux of amino acids resulting from autophagic degradation. The release of autophagic amino acids allows the maintenance of protein synthesis and viability during nitrogen starvation.</text>
</comment>
<dbReference type="PANTHER" id="PTHR23519">
    <property type="entry name" value="AUTOPHAGY-RELATED PROTEIN 22"/>
    <property type="match status" value="1"/>
</dbReference>
<evidence type="ECO:0000256" key="1">
    <source>
        <dbReference type="ARBA" id="ARBA00004128"/>
    </source>
</evidence>
<dbReference type="InterPro" id="IPR050495">
    <property type="entry name" value="ATG22/LtaA_families"/>
</dbReference>
<dbReference type="SUPFAM" id="SSF103473">
    <property type="entry name" value="MFS general substrate transporter"/>
    <property type="match status" value="2"/>
</dbReference>
<protein>
    <recommendedName>
        <fullName evidence="9">Autophagy-related protein</fullName>
    </recommendedName>
</protein>
<dbReference type="Proteomes" id="UP000030752">
    <property type="component" value="Unassembled WGS sequence"/>
</dbReference>
<comment type="similarity">
    <text evidence="2 9">Belongs to the ATG22 family.</text>
</comment>
<evidence type="ECO:0000256" key="7">
    <source>
        <dbReference type="ARBA" id="ARBA00023136"/>
    </source>
</evidence>
<evidence type="ECO:0000256" key="4">
    <source>
        <dbReference type="ARBA" id="ARBA00022692"/>
    </source>
</evidence>
<keyword evidence="12" id="KW-1185">Reference proteome</keyword>
<feature type="compositionally biased region" description="Basic and acidic residues" evidence="10">
    <location>
        <begin position="565"/>
        <end position="574"/>
    </location>
</feature>
<feature type="transmembrane region" description="Helical" evidence="9">
    <location>
        <begin position="503"/>
        <end position="521"/>
    </location>
</feature>
<comment type="subcellular location">
    <subcellularLocation>
        <location evidence="1 9">Vacuole membrane</location>
        <topology evidence="1 9">Multi-pass membrane protein</topology>
    </subcellularLocation>
</comment>
<dbReference type="Gene3D" id="1.20.1250.20">
    <property type="entry name" value="MFS general substrate transporter like domains"/>
    <property type="match status" value="1"/>
</dbReference>
<keyword evidence="7 9" id="KW-0472">Membrane</keyword>
<feature type="transmembrane region" description="Helical" evidence="9">
    <location>
        <begin position="269"/>
        <end position="293"/>
    </location>
</feature>
<feature type="transmembrane region" description="Helical" evidence="9">
    <location>
        <begin position="177"/>
        <end position="199"/>
    </location>
</feature>
<feature type="transmembrane region" description="Helical" evidence="9">
    <location>
        <begin position="366"/>
        <end position="387"/>
    </location>
</feature>
<keyword evidence="9" id="KW-0926">Vacuole</keyword>
<feature type="transmembrane region" description="Helical" evidence="9">
    <location>
        <begin position="399"/>
        <end position="418"/>
    </location>
</feature>
<keyword evidence="9" id="KW-0029">Amino-acid transport</keyword>
<dbReference type="InterPro" id="IPR036259">
    <property type="entry name" value="MFS_trans_sf"/>
</dbReference>
<dbReference type="InParanoid" id="W2S337"/>
<dbReference type="Pfam" id="PF11700">
    <property type="entry name" value="ATG22"/>
    <property type="match status" value="1"/>
</dbReference>
<dbReference type="HOGENOM" id="CLU_017518_2_0_1"/>
<evidence type="ECO:0000313" key="11">
    <source>
        <dbReference type="EMBL" id="ETN43107.1"/>
    </source>
</evidence>
<keyword evidence="6 9" id="KW-0072">Autophagy</keyword>
<dbReference type="STRING" id="1220924.W2S337"/>
<evidence type="ECO:0000256" key="9">
    <source>
        <dbReference type="RuleBase" id="RU363073"/>
    </source>
</evidence>
<dbReference type="GO" id="GO:0006914">
    <property type="term" value="P:autophagy"/>
    <property type="evidence" value="ECO:0007669"/>
    <property type="project" value="UniProtKB-KW"/>
</dbReference>
<proteinExistence type="inferred from homology"/>
<feature type="region of interest" description="Disordered" evidence="10">
    <location>
        <begin position="537"/>
        <end position="574"/>
    </location>
</feature>
<dbReference type="AlphaFoldDB" id="W2S337"/>
<dbReference type="InterPro" id="IPR024671">
    <property type="entry name" value="Atg22-like"/>
</dbReference>
<evidence type="ECO:0000256" key="5">
    <source>
        <dbReference type="ARBA" id="ARBA00022989"/>
    </source>
</evidence>
<feature type="transmembrane region" description="Helical" evidence="9">
    <location>
        <begin position="331"/>
        <end position="354"/>
    </location>
</feature>
<dbReference type="GO" id="GO:0006865">
    <property type="term" value="P:amino acid transport"/>
    <property type="evidence" value="ECO:0007669"/>
    <property type="project" value="UniProtKB-KW"/>
</dbReference>
<keyword evidence="3 9" id="KW-0813">Transport</keyword>
<reference evidence="11 12" key="1">
    <citation type="submission" date="2013-03" db="EMBL/GenBank/DDBJ databases">
        <title>The Genome Sequence of Phialophora europaea CBS 101466.</title>
        <authorList>
            <consortium name="The Broad Institute Genomics Platform"/>
            <person name="Cuomo C."/>
            <person name="de Hoog S."/>
            <person name="Gorbushina A."/>
            <person name="Walker B."/>
            <person name="Young S.K."/>
            <person name="Zeng Q."/>
            <person name="Gargeya S."/>
            <person name="Fitzgerald M."/>
            <person name="Haas B."/>
            <person name="Abouelleil A."/>
            <person name="Allen A.W."/>
            <person name="Alvarado L."/>
            <person name="Arachchi H.M."/>
            <person name="Berlin A.M."/>
            <person name="Chapman S.B."/>
            <person name="Gainer-Dewar J."/>
            <person name="Goldberg J."/>
            <person name="Griggs A."/>
            <person name="Gujja S."/>
            <person name="Hansen M."/>
            <person name="Howarth C."/>
            <person name="Imamovic A."/>
            <person name="Ireland A."/>
            <person name="Larimer J."/>
            <person name="McCowan C."/>
            <person name="Murphy C."/>
            <person name="Pearson M."/>
            <person name="Poon T.W."/>
            <person name="Priest M."/>
            <person name="Roberts A."/>
            <person name="Saif S."/>
            <person name="Shea T."/>
            <person name="Sisk P."/>
            <person name="Sykes S."/>
            <person name="Wortman J."/>
            <person name="Nusbaum C."/>
            <person name="Birren B."/>
        </authorList>
    </citation>
    <scope>NUCLEOTIDE SEQUENCE [LARGE SCALE GENOMIC DNA]</scope>
    <source>
        <strain evidence="11 12">CBS 101466</strain>
    </source>
</reference>
<dbReference type="RefSeq" id="XP_008714843.1">
    <property type="nucleotide sequence ID" value="XM_008716621.1"/>
</dbReference>
<dbReference type="PANTHER" id="PTHR23519:SF5">
    <property type="entry name" value="AUTOPHAGY-RELATED PROTEIN"/>
    <property type="match status" value="1"/>
</dbReference>